<dbReference type="RefSeq" id="WP_167143416.1">
    <property type="nucleotide sequence ID" value="NZ_VWXD01000015.1"/>
</dbReference>
<keyword evidence="4" id="KW-1185">Reference proteome</keyword>
<comment type="caution">
    <text evidence="3">The sequence shown here is derived from an EMBL/GenBank/DDBJ whole genome shotgun (WGS) entry which is preliminary data.</text>
</comment>
<dbReference type="InterPro" id="IPR016032">
    <property type="entry name" value="Sig_transdc_resp-reg_C-effctor"/>
</dbReference>
<sequence length="198" mass="22936">MNILSIDADNWVAQGLSALMTSQHDQVLTCVSINDARRILTYQHADILVVELKTEEDNIETIYEFLRLTQILYPQMRIVIFTEITDAALLNFFVNTLSSITLLKKSSSLASIKRFFALPMESVAKTPMRSAATSLSPQEFKMLKWFSQYSSQQEIAFKLRLNNKTISHYKRSIYIKLYCKNNVHFHDCLKRYGFNSMD</sequence>
<accession>A0ABX0R3W4</accession>
<dbReference type="InterPro" id="IPR011006">
    <property type="entry name" value="CheY-like_superfamily"/>
</dbReference>
<dbReference type="SUPFAM" id="SSF46894">
    <property type="entry name" value="C-terminal effector domain of the bipartite response regulators"/>
    <property type="match status" value="1"/>
</dbReference>
<dbReference type="SMART" id="SM00421">
    <property type="entry name" value="HTH_LUXR"/>
    <property type="match status" value="1"/>
</dbReference>
<evidence type="ECO:0000313" key="4">
    <source>
        <dbReference type="Proteomes" id="UP000780690"/>
    </source>
</evidence>
<evidence type="ECO:0000313" key="3">
    <source>
        <dbReference type="EMBL" id="NIF03271.1"/>
    </source>
</evidence>
<dbReference type="InterPro" id="IPR000792">
    <property type="entry name" value="Tscrpt_reg_LuxR_C"/>
</dbReference>
<evidence type="ECO:0000259" key="2">
    <source>
        <dbReference type="PROSITE" id="PS50043"/>
    </source>
</evidence>
<organism evidence="3 4">
    <name type="scientific">Candidatus Pantoea formicae</name>
    <dbReference type="NCBI Taxonomy" id="2608355"/>
    <lineage>
        <taxon>Bacteria</taxon>
        <taxon>Pseudomonadati</taxon>
        <taxon>Pseudomonadota</taxon>
        <taxon>Gammaproteobacteria</taxon>
        <taxon>Enterobacterales</taxon>
        <taxon>Erwiniaceae</taxon>
        <taxon>Pantoea</taxon>
    </lineage>
</organism>
<feature type="domain" description="HTH luxR-type" evidence="2">
    <location>
        <begin position="128"/>
        <end position="193"/>
    </location>
</feature>
<dbReference type="Gene3D" id="3.40.50.2300">
    <property type="match status" value="1"/>
</dbReference>
<reference evidence="3 4" key="1">
    <citation type="journal article" date="2019" name="bioRxiv">
        <title>Bacteria contribute to plant secondary compound degradation in a generalist herbivore system.</title>
        <authorList>
            <person name="Francoeur C.B."/>
            <person name="Khadempour L."/>
            <person name="Moreira-Soto R.D."/>
            <person name="Gotting K."/>
            <person name="Book A.J."/>
            <person name="Pinto-Tomas A.A."/>
            <person name="Keefover-Ring K."/>
            <person name="Currie C.R."/>
        </authorList>
    </citation>
    <scope>NUCLEOTIDE SEQUENCE [LARGE SCALE GENOMIC DNA]</scope>
    <source>
        <strain evidence="3 4">Acro-805</strain>
    </source>
</reference>
<proteinExistence type="predicted"/>
<protein>
    <submittedName>
        <fullName evidence="3">Response regulator transcription factor</fullName>
    </submittedName>
</protein>
<dbReference type="EMBL" id="VWXD01000015">
    <property type="protein sequence ID" value="NIF03271.1"/>
    <property type="molecule type" value="Genomic_DNA"/>
</dbReference>
<keyword evidence="1" id="KW-0238">DNA-binding</keyword>
<dbReference type="Pfam" id="PF00196">
    <property type="entry name" value="GerE"/>
    <property type="match status" value="1"/>
</dbReference>
<dbReference type="SUPFAM" id="SSF52172">
    <property type="entry name" value="CheY-like"/>
    <property type="match status" value="1"/>
</dbReference>
<dbReference type="Proteomes" id="UP000780690">
    <property type="component" value="Unassembled WGS sequence"/>
</dbReference>
<name>A0ABX0R3W4_9GAMM</name>
<evidence type="ECO:0000256" key="1">
    <source>
        <dbReference type="ARBA" id="ARBA00023125"/>
    </source>
</evidence>
<gene>
    <name evidence="3" type="ORF">F3J38_25020</name>
</gene>
<dbReference type="PROSITE" id="PS50043">
    <property type="entry name" value="HTH_LUXR_2"/>
    <property type="match status" value="1"/>
</dbReference>